<evidence type="ECO:0000259" key="2">
    <source>
        <dbReference type="Pfam" id="PF02481"/>
    </source>
</evidence>
<accession>A0A1H3EF95</accession>
<dbReference type="SUPFAM" id="SSF47781">
    <property type="entry name" value="RuvA domain 2-like"/>
    <property type="match status" value="1"/>
</dbReference>
<dbReference type="InterPro" id="IPR057666">
    <property type="entry name" value="DrpA_SLOG"/>
</dbReference>
<dbReference type="NCBIfam" id="TIGR00732">
    <property type="entry name" value="dprA"/>
    <property type="match status" value="1"/>
</dbReference>
<dbReference type="InterPro" id="IPR003488">
    <property type="entry name" value="DprA"/>
</dbReference>
<dbReference type="EMBL" id="FNOU01000007">
    <property type="protein sequence ID" value="SDX76589.1"/>
    <property type="molecule type" value="Genomic_DNA"/>
</dbReference>
<evidence type="ECO:0000256" key="1">
    <source>
        <dbReference type="ARBA" id="ARBA00006525"/>
    </source>
</evidence>
<dbReference type="GO" id="GO:0009294">
    <property type="term" value="P:DNA-mediated transformation"/>
    <property type="evidence" value="ECO:0007669"/>
    <property type="project" value="InterPro"/>
</dbReference>
<dbReference type="PANTHER" id="PTHR43022:SF1">
    <property type="entry name" value="PROTEIN SMF"/>
    <property type="match status" value="1"/>
</dbReference>
<name>A0A1H3EF95_EUBBA</name>
<protein>
    <submittedName>
        <fullName evidence="3">DNA processing protein</fullName>
    </submittedName>
</protein>
<dbReference type="OrthoDB" id="9785707at2"/>
<reference evidence="4" key="1">
    <citation type="submission" date="2016-10" db="EMBL/GenBank/DDBJ databases">
        <authorList>
            <person name="Varghese N."/>
            <person name="Submissions S."/>
        </authorList>
    </citation>
    <scope>NUCLEOTIDE SEQUENCE [LARGE SCALE GENOMIC DNA]</scope>
    <source>
        <strain evidence="4">VPI 5359</strain>
    </source>
</reference>
<evidence type="ECO:0000313" key="4">
    <source>
        <dbReference type="Proteomes" id="UP000199652"/>
    </source>
</evidence>
<feature type="domain" description="Smf/DprA SLOG" evidence="2">
    <location>
        <begin position="78"/>
        <end position="287"/>
    </location>
</feature>
<dbReference type="Gene3D" id="3.40.50.450">
    <property type="match status" value="1"/>
</dbReference>
<dbReference type="AlphaFoldDB" id="A0A1H3EF95"/>
<gene>
    <name evidence="3" type="ORF">SAMN04488579_1076</name>
</gene>
<dbReference type="RefSeq" id="WP_090244326.1">
    <property type="nucleotide sequence ID" value="NZ_FNOU01000007.1"/>
</dbReference>
<dbReference type="Pfam" id="PF02481">
    <property type="entry name" value="DNA_processg_A"/>
    <property type="match status" value="1"/>
</dbReference>
<dbReference type="InterPro" id="IPR010994">
    <property type="entry name" value="RuvA_2-like"/>
</dbReference>
<dbReference type="STRING" id="1528.SAMN04488579_1076"/>
<organism evidence="3 4">
    <name type="scientific">Eubacterium barkeri</name>
    <name type="common">Clostridium barkeri</name>
    <dbReference type="NCBI Taxonomy" id="1528"/>
    <lineage>
        <taxon>Bacteria</taxon>
        <taxon>Bacillati</taxon>
        <taxon>Bacillota</taxon>
        <taxon>Clostridia</taxon>
        <taxon>Eubacteriales</taxon>
        <taxon>Eubacteriaceae</taxon>
        <taxon>Eubacterium</taxon>
    </lineage>
</organism>
<dbReference type="PANTHER" id="PTHR43022">
    <property type="entry name" value="PROTEIN SMF"/>
    <property type="match status" value="1"/>
</dbReference>
<comment type="similarity">
    <text evidence="1">Belongs to the DprA/Smf family.</text>
</comment>
<keyword evidence="4" id="KW-1185">Reference proteome</keyword>
<sequence>MEQLYWVWLMSLPEIGNATRHLLLTYLESPQSIYESDESSLKTIEGLKPEKREVLMKNRDLKGAEKAIRYMERHHIRLITQGDAAFPSFLHEIYNPPTAFFVKGNAELLKAPLNIGIVGSRKASPGGLAQARRLSRELSDSGVTVVSGFAAGIDAASHEGALEGVGSTIAVLGCGINVCYPKANKLLYHEILEGGGLILTEFFMDTQPLAFHFPLRNRIISGLSQGLLVVEAAEKSGALITAKHALEQGKNVYAIPKDITLLQSVGCNNLIKDGAKVVTEVQDILEDYVDFVQVPDGEETVKSGKNLTLSEDEAKLFNLVARGYHTTDQLVLVSEKTIAEVNALLSMMELKDILRVDYGRVTLL</sequence>
<proteinExistence type="inferred from homology"/>
<dbReference type="SUPFAM" id="SSF102405">
    <property type="entry name" value="MCP/YpsA-like"/>
    <property type="match status" value="1"/>
</dbReference>
<dbReference type="Proteomes" id="UP000199652">
    <property type="component" value="Unassembled WGS sequence"/>
</dbReference>
<evidence type="ECO:0000313" key="3">
    <source>
        <dbReference type="EMBL" id="SDX76589.1"/>
    </source>
</evidence>